<dbReference type="EMBL" id="CP147251">
    <property type="protein sequence ID" value="WYJ75732.1"/>
    <property type="molecule type" value="Genomic_DNA"/>
</dbReference>
<keyword evidence="1" id="KW-0812">Transmembrane</keyword>
<feature type="transmembrane region" description="Helical" evidence="1">
    <location>
        <begin position="6"/>
        <end position="25"/>
    </location>
</feature>
<reference evidence="2 3" key="2">
    <citation type="submission" date="2024-03" db="EMBL/GenBank/DDBJ databases">
        <title>The Genome Sequence of Enterococcus sp. DIV2402.</title>
        <authorList>
            <consortium name="The Broad Institute Genomics Platform"/>
            <consortium name="The Broad Institute Microbial Omics Core"/>
            <consortium name="The Broad Institute Genomic Center for Infectious Diseases"/>
            <person name="Earl A."/>
            <person name="Manson A."/>
            <person name="Gilmore M."/>
            <person name="Schwartman J."/>
            <person name="Shea T."/>
            <person name="Abouelleil A."/>
            <person name="Cao P."/>
            <person name="Chapman S."/>
            <person name="Cusick C."/>
            <person name="Young S."/>
            <person name="Neafsey D."/>
            <person name="Nusbaum C."/>
            <person name="Birren B."/>
        </authorList>
    </citation>
    <scope>NUCLEOTIDE SEQUENCE [LARGE SCALE GENOMIC DNA]</scope>
    <source>
        <strain evidence="2 3">DIV2402</strain>
    </source>
</reference>
<keyword evidence="1" id="KW-0472">Membrane</keyword>
<feature type="transmembrane region" description="Helical" evidence="1">
    <location>
        <begin position="191"/>
        <end position="210"/>
    </location>
</feature>
<feature type="transmembrane region" description="Helical" evidence="1">
    <location>
        <begin position="146"/>
        <end position="179"/>
    </location>
</feature>
<keyword evidence="3" id="KW-1185">Reference proteome</keyword>
<organism evidence="2 3">
    <name type="scientific">Candidatus Enterococcus lowellii</name>
    <dbReference type="NCBI Taxonomy" id="2230877"/>
    <lineage>
        <taxon>Bacteria</taxon>
        <taxon>Bacillati</taxon>
        <taxon>Bacillota</taxon>
        <taxon>Bacilli</taxon>
        <taxon>Lactobacillales</taxon>
        <taxon>Enterococcaceae</taxon>
        <taxon>Enterococcus</taxon>
    </lineage>
</organism>
<feature type="transmembrane region" description="Helical" evidence="1">
    <location>
        <begin position="120"/>
        <end position="140"/>
    </location>
</feature>
<keyword evidence="1" id="KW-1133">Transmembrane helix</keyword>
<name>A0ABZ2SJR4_9ENTE</name>
<accession>A0ABZ2SJR4</accession>
<sequence>MRPVKVVFFIVLRWIICLLFLNYLYEMTTLGGSQRLSSLEFLEEGVLTITAISSFGEKQFDFVKLIFILGLFLLIFYQSILLMIEVSDGFRSTVQFHSKSRHQYLIRLIILITKQVTKDYLVFCGCILVIAVLKVSFISWETLLLPVIFFYSIVIIYFVLLILSVSNMLFGLVGCIFTIPMMLETYQHPKWLFLVCLVVVIQFYTPLGTFSRGEDS</sequence>
<reference evidence="2 3" key="1">
    <citation type="submission" date="2021-03" db="EMBL/GenBank/DDBJ databases">
        <authorList>
            <person name="Gilmore M.S."/>
            <person name="Schwartzman J."/>
            <person name="Van Tyne D."/>
            <person name="Martin M."/>
            <person name="Earl A.M."/>
            <person name="Manson A.L."/>
            <person name="Straub T."/>
            <person name="Salamzade R."/>
            <person name="Saavedra J."/>
            <person name="Lebreton F."/>
            <person name="Prichula J."/>
            <person name="Schaufler K."/>
            <person name="Gaca A."/>
            <person name="Sgardioli B."/>
            <person name="Wagenaar J."/>
            <person name="Strong T."/>
        </authorList>
    </citation>
    <scope>NUCLEOTIDE SEQUENCE [LARGE SCALE GENOMIC DNA]</scope>
    <source>
        <strain evidence="2 3">DIV2402</strain>
    </source>
</reference>
<feature type="transmembrane region" description="Helical" evidence="1">
    <location>
        <begin position="62"/>
        <end position="84"/>
    </location>
</feature>
<dbReference type="Proteomes" id="UP000664701">
    <property type="component" value="Chromosome"/>
</dbReference>
<evidence type="ECO:0000313" key="3">
    <source>
        <dbReference type="Proteomes" id="UP000664701"/>
    </source>
</evidence>
<proteinExistence type="predicted"/>
<gene>
    <name evidence="2" type="ORF">DOK78_000308</name>
</gene>
<protein>
    <submittedName>
        <fullName evidence="2">Uncharacterized protein</fullName>
    </submittedName>
</protein>
<evidence type="ECO:0000313" key="2">
    <source>
        <dbReference type="EMBL" id="WYJ75732.1"/>
    </source>
</evidence>
<evidence type="ECO:0000256" key="1">
    <source>
        <dbReference type="SAM" id="Phobius"/>
    </source>
</evidence>